<evidence type="ECO:0000259" key="5">
    <source>
        <dbReference type="PROSITE" id="PS50931"/>
    </source>
</evidence>
<dbReference type="Pfam" id="PF03466">
    <property type="entry name" value="LysR_substrate"/>
    <property type="match status" value="1"/>
</dbReference>
<dbReference type="InterPro" id="IPR058163">
    <property type="entry name" value="LysR-type_TF_proteobact-type"/>
</dbReference>
<reference evidence="7" key="1">
    <citation type="journal article" date="2014" name="Nat. Genet.">
        <title>Genome of the human hookworm Necator americanus.</title>
        <authorList>
            <person name="Tang Y.T."/>
            <person name="Gao X."/>
            <person name="Rosa B.A."/>
            <person name="Abubucker S."/>
            <person name="Hallsworth-Pepin K."/>
            <person name="Martin J."/>
            <person name="Tyagi R."/>
            <person name="Heizer E."/>
            <person name="Zhang X."/>
            <person name="Bhonagiri-Palsikar V."/>
            <person name="Minx P."/>
            <person name="Warren W.C."/>
            <person name="Wang Q."/>
            <person name="Zhan B."/>
            <person name="Hotez P.J."/>
            <person name="Sternberg P.W."/>
            <person name="Dougall A."/>
            <person name="Gaze S.T."/>
            <person name="Mulvenna J."/>
            <person name="Sotillo J."/>
            <person name="Ranganathan S."/>
            <person name="Rabelo E.M."/>
            <person name="Wilson R.K."/>
            <person name="Felgner P.L."/>
            <person name="Bethony J."/>
            <person name="Hawdon J.M."/>
            <person name="Gasser R.B."/>
            <person name="Loukas A."/>
            <person name="Mitreva M."/>
        </authorList>
    </citation>
    <scope>NUCLEOTIDE SEQUENCE [LARGE SCALE GENOMIC DNA]</scope>
</reference>
<dbReference type="InterPro" id="IPR036390">
    <property type="entry name" value="WH_DNA-bd_sf"/>
</dbReference>
<feature type="domain" description="HTH lysR-type" evidence="5">
    <location>
        <begin position="112"/>
        <end position="169"/>
    </location>
</feature>
<dbReference type="GO" id="GO:0006351">
    <property type="term" value="P:DNA-templated transcription"/>
    <property type="evidence" value="ECO:0007669"/>
    <property type="project" value="TreeGrafter"/>
</dbReference>
<keyword evidence="4" id="KW-0804">Transcription</keyword>
<dbReference type="Gene3D" id="3.40.190.10">
    <property type="entry name" value="Periplasmic binding protein-like II"/>
    <property type="match status" value="2"/>
</dbReference>
<dbReference type="GO" id="GO:0003700">
    <property type="term" value="F:DNA-binding transcription factor activity"/>
    <property type="evidence" value="ECO:0007669"/>
    <property type="project" value="InterPro"/>
</dbReference>
<dbReference type="PRINTS" id="PR00039">
    <property type="entry name" value="HTHLYSR"/>
</dbReference>
<dbReference type="SUPFAM" id="SSF46785">
    <property type="entry name" value="Winged helix' DNA-binding domain"/>
    <property type="match status" value="1"/>
</dbReference>
<dbReference type="PANTHER" id="PTHR30537:SF26">
    <property type="entry name" value="GLYCINE CLEAVAGE SYSTEM TRANSCRIPTIONAL ACTIVATOR"/>
    <property type="match status" value="1"/>
</dbReference>
<dbReference type="GO" id="GO:0043565">
    <property type="term" value="F:sequence-specific DNA binding"/>
    <property type="evidence" value="ECO:0007669"/>
    <property type="project" value="TreeGrafter"/>
</dbReference>
<dbReference type="PANTHER" id="PTHR30537">
    <property type="entry name" value="HTH-TYPE TRANSCRIPTIONAL REGULATOR"/>
    <property type="match status" value="1"/>
</dbReference>
<dbReference type="PROSITE" id="PS50931">
    <property type="entry name" value="HTH_LYSR"/>
    <property type="match status" value="1"/>
</dbReference>
<dbReference type="SUPFAM" id="SSF53850">
    <property type="entry name" value="Periplasmic binding protein-like II"/>
    <property type="match status" value="1"/>
</dbReference>
<keyword evidence="2" id="KW-0805">Transcription regulation</keyword>
<dbReference type="Proteomes" id="UP000053676">
    <property type="component" value="Unassembled WGS sequence"/>
</dbReference>
<dbReference type="EMBL" id="KI658035">
    <property type="protein sequence ID" value="ETN84072.1"/>
    <property type="molecule type" value="Genomic_DNA"/>
</dbReference>
<dbReference type="InterPro" id="IPR005119">
    <property type="entry name" value="LysR_subst-bd"/>
</dbReference>
<dbReference type="Pfam" id="PF00126">
    <property type="entry name" value="HTH_1"/>
    <property type="match status" value="1"/>
</dbReference>
<sequence length="407" mass="44361">MPVGDVLLPPCEITAALAAIFVSRQNVETVDRVDGQVDRATIACRLEALRRVKASHRDKSRQLFETIEVVPFGLAGGIGEAAFHGVDHRIVLGGGCASRCKRHFHCVRRKIPSNSALLAFEAAARHGSFSRAAEELALTEGAISRQIARLESFLGVALFERVGNRVRLAPNGTRYAVQVRESLDRLERDSLYLMGQPIEGASIDIAAIPTFATRWLIPRLKCFQDKHPNITVHIAERMDPFLLAGSGFDAAIHFEHPAWAGMHLHHLLEEVLVPVCSPALLEDAGANTPLDELPRLHRRQNPDAWQLYAQESGIVLTNSAIGARYDLHSMLIEAALAGLGVALVPRLYIGTELEQGRLVAPWPVGKGVAKNFSLVLPEPIELSAGPLQAFATWILDEARGLALQGST</sequence>
<gene>
    <name evidence="6" type="ORF">NECAME_17267</name>
</gene>
<evidence type="ECO:0000256" key="2">
    <source>
        <dbReference type="ARBA" id="ARBA00023015"/>
    </source>
</evidence>
<evidence type="ECO:0000256" key="3">
    <source>
        <dbReference type="ARBA" id="ARBA00023125"/>
    </source>
</evidence>
<dbReference type="InterPro" id="IPR036388">
    <property type="entry name" value="WH-like_DNA-bd_sf"/>
</dbReference>
<evidence type="ECO:0000256" key="1">
    <source>
        <dbReference type="ARBA" id="ARBA00009437"/>
    </source>
</evidence>
<dbReference type="Gene3D" id="1.10.10.10">
    <property type="entry name" value="Winged helix-like DNA-binding domain superfamily/Winged helix DNA-binding domain"/>
    <property type="match status" value="1"/>
</dbReference>
<organism evidence="6 7">
    <name type="scientific">Necator americanus</name>
    <name type="common">Human hookworm</name>
    <dbReference type="NCBI Taxonomy" id="51031"/>
    <lineage>
        <taxon>Eukaryota</taxon>
        <taxon>Metazoa</taxon>
        <taxon>Ecdysozoa</taxon>
        <taxon>Nematoda</taxon>
        <taxon>Chromadorea</taxon>
        <taxon>Rhabditida</taxon>
        <taxon>Rhabditina</taxon>
        <taxon>Rhabditomorpha</taxon>
        <taxon>Strongyloidea</taxon>
        <taxon>Ancylostomatidae</taxon>
        <taxon>Bunostominae</taxon>
        <taxon>Necator</taxon>
    </lineage>
</organism>
<comment type="similarity">
    <text evidence="1">Belongs to the LysR transcriptional regulatory family.</text>
</comment>
<accession>W2TSP3</accession>
<dbReference type="AlphaFoldDB" id="W2TSP3"/>
<evidence type="ECO:0000313" key="7">
    <source>
        <dbReference type="Proteomes" id="UP000053676"/>
    </source>
</evidence>
<dbReference type="KEGG" id="nai:NECAME_17267"/>
<protein>
    <submittedName>
        <fullName evidence="6">LysR substrate binding domain protein</fullName>
    </submittedName>
</protein>
<dbReference type="OMA" id="PDWAMWL"/>
<evidence type="ECO:0000313" key="6">
    <source>
        <dbReference type="EMBL" id="ETN84072.1"/>
    </source>
</evidence>
<proteinExistence type="inferred from homology"/>
<name>W2TSP3_NECAM</name>
<evidence type="ECO:0000256" key="4">
    <source>
        <dbReference type="ARBA" id="ARBA00023163"/>
    </source>
</evidence>
<keyword evidence="7" id="KW-1185">Reference proteome</keyword>
<dbReference type="OrthoDB" id="5853080at2759"/>
<keyword evidence="3" id="KW-0238">DNA-binding</keyword>
<dbReference type="InterPro" id="IPR000847">
    <property type="entry name" value="LysR_HTH_N"/>
</dbReference>